<proteinExistence type="inferred from homology"/>
<sequence>MMQRENASFTANTRLKGTAVGITRSTTRHHCHRHRGRKGCVHTHVTAVSGGFDVASVSQQLAALADKVQDERFWAGQQPHYGTDAAKRLLQSAAERVSLPSLELPPLPQLPASVQLPAFRLPAAPQLPDISGGADLRSLQEAAAGLAKAWQRGVESAAGYLNSVAANSGNPGGPSLEGLPPHYGTRAAQQAADSFLTWLQGQAAGPASFGGLGFAASRSLGDAIAAVSGALADLSERATSAPAGVLATVTGTVSVLPRLLLGDAIAAYQIVSDEWSRWGATGIGGYSTQTVVCLALGVLALGLASSPREGAKDEPGADVPLPWEYDADAVAEYWARRPVAVAHRTAVVLSTAAAVGGGLLYDRLTGGLERNAPLRAAQVRAAVERLGPAYVKVAQAVSTRVDILSPAYLIEIERLQDRVPPFPTSEALQTMAAAWQLPPMQVLASVSAAPIAAASLGQVYRATLAAQYGGGEVAVKVQRPALRRSIALDLFLMRRLALFVRTIPEINTDWVGLIDEWAARFFQELDYEREARNAAVFRDQMADLGGITVAEVYGNLTSREVLTTAWVQGEKLSESTAADVRELCSTLLNCYLIQLLETGLLHADPHPGNLLRTADGRICILDFGMMTQVAPERRLALVEYIAHLSVQDWAGVARDLVNLGFTPEGAPDPGEAGLVEPLGAVLTQLSAGGGAKGINIDDVTVQLERLTREYPFQIPSYFALILRAFSVIEGIALRVDPQYSIVQECFPYIARRLLTDNHPRTRAALQQLLYANKSRIDIGRLQRLSSAFGRYTVSGLTVTNPVAGGPVVAGGPSTPVLDGTAKEALKLVFSREGSYAQEVLVEELVAAVDSLQRYAVSEGLAAVLGSVPAALSRSAIGALGPWRPLLLPLPTPLELLSRLSPAVQPTAEDAEVLESVRAIAGLLRAQGGPGSNAQSPAELARQLSLLARQLAPLVPELAPGIGYTGELFVRALLRRVSERLATTGSSPQPATATMAANNGTALAAAEPLPCSMQRLSKTQNIGDDVGTDLFGGSCFTPAALIDANPCRGN</sequence>
<protein>
    <recommendedName>
        <fullName evidence="2">Protein kinase domain-containing protein</fullName>
    </recommendedName>
</protein>
<feature type="domain" description="Protein kinase" evidence="2">
    <location>
        <begin position="445"/>
        <end position="776"/>
    </location>
</feature>
<dbReference type="EMBL" id="JALJOT010000003">
    <property type="protein sequence ID" value="KAK9916365.1"/>
    <property type="molecule type" value="Genomic_DNA"/>
</dbReference>
<dbReference type="InterPro" id="IPR011009">
    <property type="entry name" value="Kinase-like_dom_sf"/>
</dbReference>
<dbReference type="Proteomes" id="UP001491310">
    <property type="component" value="Unassembled WGS sequence"/>
</dbReference>
<dbReference type="CDD" id="cd05121">
    <property type="entry name" value="ABC1_ADCK3-like"/>
    <property type="match status" value="1"/>
</dbReference>
<dbReference type="PROSITE" id="PS50011">
    <property type="entry name" value="PROTEIN_KINASE_DOM"/>
    <property type="match status" value="1"/>
</dbReference>
<dbReference type="PANTHER" id="PTHR10566">
    <property type="entry name" value="CHAPERONE-ACTIVITY OF BC1 COMPLEX CABC1 -RELATED"/>
    <property type="match status" value="1"/>
</dbReference>
<accession>A0ABR2YX90</accession>
<dbReference type="Pfam" id="PF03109">
    <property type="entry name" value="ABC1"/>
    <property type="match status" value="1"/>
</dbReference>
<comment type="similarity">
    <text evidence="1">Belongs to the protein kinase superfamily. ADCK protein kinase family.</text>
</comment>
<evidence type="ECO:0000259" key="2">
    <source>
        <dbReference type="PROSITE" id="PS50011"/>
    </source>
</evidence>
<dbReference type="InterPro" id="IPR004147">
    <property type="entry name" value="ABC1_dom"/>
</dbReference>
<comment type="caution">
    <text evidence="3">The sequence shown here is derived from an EMBL/GenBank/DDBJ whole genome shotgun (WGS) entry which is preliminary data.</text>
</comment>
<gene>
    <name evidence="3" type="ORF">WJX75_001882</name>
</gene>
<keyword evidence="4" id="KW-1185">Reference proteome</keyword>
<evidence type="ECO:0000313" key="3">
    <source>
        <dbReference type="EMBL" id="KAK9916365.1"/>
    </source>
</evidence>
<dbReference type="InterPro" id="IPR000719">
    <property type="entry name" value="Prot_kinase_dom"/>
</dbReference>
<organism evidence="3 4">
    <name type="scientific">Coccomyxa subellipsoidea</name>
    <dbReference type="NCBI Taxonomy" id="248742"/>
    <lineage>
        <taxon>Eukaryota</taxon>
        <taxon>Viridiplantae</taxon>
        <taxon>Chlorophyta</taxon>
        <taxon>core chlorophytes</taxon>
        <taxon>Trebouxiophyceae</taxon>
        <taxon>Trebouxiophyceae incertae sedis</taxon>
        <taxon>Coccomyxaceae</taxon>
        <taxon>Coccomyxa</taxon>
    </lineage>
</organism>
<reference evidence="3 4" key="1">
    <citation type="journal article" date="2024" name="Nat. Commun.">
        <title>Phylogenomics reveals the evolutionary origins of lichenization in chlorophyte algae.</title>
        <authorList>
            <person name="Puginier C."/>
            <person name="Libourel C."/>
            <person name="Otte J."/>
            <person name="Skaloud P."/>
            <person name="Haon M."/>
            <person name="Grisel S."/>
            <person name="Petersen M."/>
            <person name="Berrin J.G."/>
            <person name="Delaux P.M."/>
            <person name="Dal Grande F."/>
            <person name="Keller J."/>
        </authorList>
    </citation>
    <scope>NUCLEOTIDE SEQUENCE [LARGE SCALE GENOMIC DNA]</scope>
    <source>
        <strain evidence="3 4">SAG 216-7</strain>
    </source>
</reference>
<evidence type="ECO:0000313" key="4">
    <source>
        <dbReference type="Proteomes" id="UP001491310"/>
    </source>
</evidence>
<evidence type="ECO:0000256" key="1">
    <source>
        <dbReference type="ARBA" id="ARBA00009670"/>
    </source>
</evidence>
<name>A0ABR2YX90_9CHLO</name>
<dbReference type="SUPFAM" id="SSF56112">
    <property type="entry name" value="Protein kinase-like (PK-like)"/>
    <property type="match status" value="1"/>
</dbReference>
<dbReference type="InterPro" id="IPR050154">
    <property type="entry name" value="UbiB_kinase"/>
</dbReference>
<dbReference type="PANTHER" id="PTHR10566:SF118">
    <property type="entry name" value="PROTEIN KINASE DOMAIN-CONTAINING PROTEIN"/>
    <property type="match status" value="1"/>
</dbReference>